<dbReference type="GO" id="GO:0006952">
    <property type="term" value="P:defense response"/>
    <property type="evidence" value="ECO:0007669"/>
    <property type="project" value="UniProtKB-KW"/>
</dbReference>
<evidence type="ECO:0000259" key="5">
    <source>
        <dbReference type="Pfam" id="PF23598"/>
    </source>
</evidence>
<reference evidence="6 7" key="2">
    <citation type="submission" date="2024-10" db="EMBL/GenBank/DDBJ databases">
        <authorList>
            <person name="Ryan C."/>
        </authorList>
    </citation>
    <scope>NUCLEOTIDE SEQUENCE [LARGE SCALE GENOMIC DNA]</scope>
</reference>
<feature type="coiled-coil region" evidence="3">
    <location>
        <begin position="121"/>
        <end position="148"/>
    </location>
</feature>
<feature type="domain" description="NB-ARC" evidence="4">
    <location>
        <begin position="180"/>
        <end position="336"/>
    </location>
</feature>
<dbReference type="PANTHER" id="PTHR23155:SF1114">
    <property type="entry name" value="OS02G0475500 PROTEIN"/>
    <property type="match status" value="1"/>
</dbReference>
<evidence type="ECO:0000256" key="2">
    <source>
        <dbReference type="ARBA" id="ARBA00022821"/>
    </source>
</evidence>
<feature type="domain" description="Disease resistance R13L4/SHOC-2-like LRR" evidence="5">
    <location>
        <begin position="900"/>
        <end position="1089"/>
    </location>
</feature>
<dbReference type="EMBL" id="OZ075143">
    <property type="protein sequence ID" value="CAL5039340.1"/>
    <property type="molecule type" value="Genomic_DNA"/>
</dbReference>
<dbReference type="InterPro" id="IPR032675">
    <property type="entry name" value="LRR_dom_sf"/>
</dbReference>
<dbReference type="PANTHER" id="PTHR23155">
    <property type="entry name" value="DISEASE RESISTANCE PROTEIN RP"/>
    <property type="match status" value="1"/>
</dbReference>
<reference evidence="7" key="1">
    <citation type="submission" date="2024-06" db="EMBL/GenBank/DDBJ databases">
        <authorList>
            <person name="Ryan C."/>
        </authorList>
    </citation>
    <scope>NUCLEOTIDE SEQUENCE [LARGE SCALE GENOMIC DNA]</scope>
</reference>
<keyword evidence="7" id="KW-1185">Reference proteome</keyword>
<evidence type="ECO:0000259" key="4">
    <source>
        <dbReference type="Pfam" id="PF00931"/>
    </source>
</evidence>
<keyword evidence="2" id="KW-0611">Plant defense</keyword>
<dbReference type="Pfam" id="PF23598">
    <property type="entry name" value="LRR_14"/>
    <property type="match status" value="2"/>
</dbReference>
<organism evidence="6 7">
    <name type="scientific">Urochloa decumbens</name>
    <dbReference type="NCBI Taxonomy" id="240449"/>
    <lineage>
        <taxon>Eukaryota</taxon>
        <taxon>Viridiplantae</taxon>
        <taxon>Streptophyta</taxon>
        <taxon>Embryophyta</taxon>
        <taxon>Tracheophyta</taxon>
        <taxon>Spermatophyta</taxon>
        <taxon>Magnoliopsida</taxon>
        <taxon>Liliopsida</taxon>
        <taxon>Poales</taxon>
        <taxon>Poaceae</taxon>
        <taxon>PACMAD clade</taxon>
        <taxon>Panicoideae</taxon>
        <taxon>Panicodae</taxon>
        <taxon>Paniceae</taxon>
        <taxon>Melinidinae</taxon>
        <taxon>Urochloa</taxon>
    </lineage>
</organism>
<evidence type="ECO:0000313" key="6">
    <source>
        <dbReference type="EMBL" id="CAL5039340.1"/>
    </source>
</evidence>
<evidence type="ECO:0000256" key="1">
    <source>
        <dbReference type="ARBA" id="ARBA00022737"/>
    </source>
</evidence>
<gene>
    <name evidence="6" type="ORF">URODEC1_LOCUS85494</name>
</gene>
<dbReference type="Gene3D" id="1.10.10.10">
    <property type="entry name" value="Winged helix-like DNA-binding domain superfamily/Winged helix DNA-binding domain"/>
    <property type="match status" value="1"/>
</dbReference>
<dbReference type="GO" id="GO:0051707">
    <property type="term" value="P:response to other organism"/>
    <property type="evidence" value="ECO:0007669"/>
    <property type="project" value="UniProtKB-ARBA"/>
</dbReference>
<protein>
    <recommendedName>
        <fullName evidence="8">NB-ARC domain-containing protein</fullName>
    </recommendedName>
</protein>
<dbReference type="Pfam" id="PF00931">
    <property type="entry name" value="NB-ARC"/>
    <property type="match status" value="2"/>
</dbReference>
<dbReference type="Gene3D" id="3.40.50.300">
    <property type="entry name" value="P-loop containing nucleotide triphosphate hydrolases"/>
    <property type="match status" value="2"/>
</dbReference>
<feature type="domain" description="Disease resistance R13L4/SHOC-2-like LRR" evidence="5">
    <location>
        <begin position="764"/>
        <end position="864"/>
    </location>
</feature>
<dbReference type="PRINTS" id="PR00364">
    <property type="entry name" value="DISEASERSIST"/>
</dbReference>
<accession>A0ABC9DI15</accession>
<dbReference type="InterPro" id="IPR002182">
    <property type="entry name" value="NB-ARC"/>
</dbReference>
<name>A0ABC9DI15_9POAL</name>
<proteinExistence type="predicted"/>
<evidence type="ECO:0000313" key="7">
    <source>
        <dbReference type="Proteomes" id="UP001497457"/>
    </source>
</evidence>
<evidence type="ECO:0008006" key="8">
    <source>
        <dbReference type="Google" id="ProtNLM"/>
    </source>
</evidence>
<dbReference type="AlphaFoldDB" id="A0ABC9DI15"/>
<keyword evidence="3" id="KW-0175">Coiled coil</keyword>
<dbReference type="InterPro" id="IPR055414">
    <property type="entry name" value="LRR_R13L4/SHOC2-like"/>
</dbReference>
<sequence>MEGAGLYVLKFACSCLASQANSFATKEIELQEAMNKSSKFLAEELEEMEKFLAYVDREEAAELVAESSLDADDTAFFKKIRDMACDIKDCLIDVAPHRERPPLWRLPWASLALRHSIATALEELVSQVNALNQRRERYQCARDRAARKQKSAAEKEARPIVPEIEWKEDLGRLIARPDESLAVISVWLMKGLGSRRAISLVGEVYDDAKEFQCRAWVTATHPISLTEFLKALARQFLANDPATSRGALSALADTETLGPEQLMGVVARHLSQRRYLVVVEDVCSRPEWDWMKLIFPDDSKGSRVIVTSRRADVARHCVKRPSRSFKLEGAPDDEAMLYVSSDKGEATSGFNQVIKIEPYSEFVGRNEEAQELTRRISWDNLERVALSVVYGANGIGKSTLVRSVYDSRGICWMFERRAWITVMHPFNKEEFLRDVLSQFQAGCSLGWRKVHQSETGVKNKSCDDLVDEICHLMEDGRSLLVVDGLSAKEEWDQVKSCLQTEFGTDADCTAIVTTTSDDVAIHCSGNNSFTCKLSPLHSAAVHQLFYQKVFMHNRLIELCKPMVAHANGIIEKCDGDLLAINIISGLLGTKTRTATEWKKLLERFDSELMKSPNHGVASAAAKLSYHDLPSPMKFLVQYLSIFPRGYNITLSRVARASLAETYRRNARGDNAEEAEDIFDALVTRSMVHPLKRAEITSGRINGCHVNDVFRQLWFSEAKSGSFIYILDEETVNNNLSISQIRHLVVTGGWTRDGDQFKKLDLSCARSLTILGKWNSCFISPSMRSLRVLDLEDAEDLVEHHDLEHIGEFRHLKYLGLRNTGIAHLPESLGKLQGLEELDIRGTYITKLPSTVIRLTRLRRLHGGTVDACYSQLGCPGHLKNVLSSAFCICLLPLCQRHRPSSVRVPEKIGELKSLLTMGTIDAAGSRTVMKEVQKLTQLQKLGVVGVTKRNSKHLCSTLDHLHHLRSLLVHSDGSLSRLDTVTSPSHHLETLKLHGKLGTLPRWIKTLHSLVKLCLSTTLLDADAVQIMAELPKLIVLRLLVKSLVVGEMAFQRDAFPKLELLQLDRLENLMSFSFQRGALPNLEVLQVYNCMFLSEDCLRLYHDLPRIKRVFLDGMLVQKQPGHQERLRKWRKQTDKALHGSTMDLMIEDKKEEIRRKIRAQAHVIRSAFRFKEAGQKYQISQ</sequence>
<feature type="domain" description="NB-ARC" evidence="4">
    <location>
        <begin position="386"/>
        <end position="553"/>
    </location>
</feature>
<dbReference type="InterPro" id="IPR044974">
    <property type="entry name" value="Disease_R_plants"/>
</dbReference>
<dbReference type="InterPro" id="IPR036388">
    <property type="entry name" value="WH-like_DNA-bd_sf"/>
</dbReference>
<dbReference type="SUPFAM" id="SSF52540">
    <property type="entry name" value="P-loop containing nucleoside triphosphate hydrolases"/>
    <property type="match status" value="2"/>
</dbReference>
<dbReference type="Gene3D" id="1.20.5.4130">
    <property type="match status" value="1"/>
</dbReference>
<dbReference type="InterPro" id="IPR027417">
    <property type="entry name" value="P-loop_NTPase"/>
</dbReference>
<dbReference type="SUPFAM" id="SSF52058">
    <property type="entry name" value="L domain-like"/>
    <property type="match status" value="1"/>
</dbReference>
<evidence type="ECO:0000256" key="3">
    <source>
        <dbReference type="SAM" id="Coils"/>
    </source>
</evidence>
<keyword evidence="1" id="KW-0677">Repeat</keyword>
<dbReference type="Proteomes" id="UP001497457">
    <property type="component" value="Chromosome 33rd"/>
</dbReference>
<dbReference type="Gene3D" id="3.80.10.10">
    <property type="entry name" value="Ribonuclease Inhibitor"/>
    <property type="match status" value="2"/>
</dbReference>